<protein>
    <submittedName>
        <fullName evidence="1">Uncharacterized protein</fullName>
    </submittedName>
</protein>
<evidence type="ECO:0000313" key="1">
    <source>
        <dbReference type="EMBL" id="CAN0549482.1"/>
    </source>
</evidence>
<reference evidence="1" key="2">
    <citation type="submission" date="2025-03" db="EMBL/GenBank/DDBJ databases">
        <authorList>
            <consortium name="ELIXIR-Norway"/>
            <consortium name="Elixir Norway"/>
        </authorList>
    </citation>
    <scope>NUCLEOTIDE SEQUENCE</scope>
</reference>
<name>A0AC60A249_RANTA</name>
<dbReference type="Proteomes" id="UP001162501">
    <property type="component" value="Chromosome 7"/>
</dbReference>
<organism evidence="1 2">
    <name type="scientific">Rangifer tarandus platyrhynchus</name>
    <name type="common">Svalbard reindeer</name>
    <dbReference type="NCBI Taxonomy" id="3082113"/>
    <lineage>
        <taxon>Eukaryota</taxon>
        <taxon>Metazoa</taxon>
        <taxon>Chordata</taxon>
        <taxon>Craniata</taxon>
        <taxon>Vertebrata</taxon>
        <taxon>Euteleostomi</taxon>
        <taxon>Mammalia</taxon>
        <taxon>Eutheria</taxon>
        <taxon>Laurasiatheria</taxon>
        <taxon>Artiodactyla</taxon>
        <taxon>Ruminantia</taxon>
        <taxon>Pecora</taxon>
        <taxon>Cervidae</taxon>
        <taxon>Odocoileinae</taxon>
        <taxon>Rangifer</taxon>
    </lineage>
</organism>
<dbReference type="EMBL" id="OX596091">
    <property type="protein sequence ID" value="CAN0549482.1"/>
    <property type="molecule type" value="Genomic_DNA"/>
</dbReference>
<proteinExistence type="predicted"/>
<sequence>MFMNMSCSTCSTWLNSWRMGSGAGLKSIQGRCVEWRLEINGATGWVSSWSLGVSLLVDVQLSWVENGDSETHPELVSKSSSATAAAKSLQSCATLCNPIDGRPPGSAIPGILQA</sequence>
<gene>
    <name evidence="1" type="ORF">MRATA1EN22A_LOCUS25974</name>
</gene>
<evidence type="ECO:0000313" key="2">
    <source>
        <dbReference type="Proteomes" id="UP001162501"/>
    </source>
</evidence>
<reference evidence="1" key="1">
    <citation type="submission" date="2023-05" db="EMBL/GenBank/DDBJ databases">
        <authorList>
            <consortium name="ELIXIR-Norway"/>
        </authorList>
    </citation>
    <scope>NUCLEOTIDE SEQUENCE</scope>
</reference>
<accession>A0AC60A249</accession>